<dbReference type="SUPFAM" id="SSF48452">
    <property type="entry name" value="TPR-like"/>
    <property type="match status" value="1"/>
</dbReference>
<dbReference type="Proteomes" id="UP000825179">
    <property type="component" value="Chromosome"/>
</dbReference>
<dbReference type="InterPro" id="IPR050807">
    <property type="entry name" value="TransReg_Diox_bact_type"/>
</dbReference>
<accession>F5L412</accession>
<protein>
    <submittedName>
        <fullName evidence="4">Helix-turn-helix domain protein</fullName>
    </submittedName>
    <submittedName>
        <fullName evidence="5">Tetratricopeptide repeat protein</fullName>
    </submittedName>
</protein>
<dbReference type="InterPro" id="IPR011990">
    <property type="entry name" value="TPR-like_helical_dom_sf"/>
</dbReference>
<dbReference type="SMART" id="SM00530">
    <property type="entry name" value="HTH_XRE"/>
    <property type="match status" value="1"/>
</dbReference>
<dbReference type="SMART" id="SM00028">
    <property type="entry name" value="TPR"/>
    <property type="match status" value="3"/>
</dbReference>
<dbReference type="Pfam" id="PF13181">
    <property type="entry name" value="TPR_8"/>
    <property type="match status" value="1"/>
</dbReference>
<keyword evidence="7" id="KW-1185">Reference proteome</keyword>
<dbReference type="GO" id="GO:0005829">
    <property type="term" value="C:cytosol"/>
    <property type="evidence" value="ECO:0007669"/>
    <property type="project" value="TreeGrafter"/>
</dbReference>
<evidence type="ECO:0000313" key="4">
    <source>
        <dbReference type="EMBL" id="EGL83912.1"/>
    </source>
</evidence>
<dbReference type="InterPro" id="IPR010982">
    <property type="entry name" value="Lambda_DNA-bd_dom_sf"/>
</dbReference>
<dbReference type="PANTHER" id="PTHR46797">
    <property type="entry name" value="HTH-TYPE TRANSCRIPTIONAL REGULATOR"/>
    <property type="match status" value="1"/>
</dbReference>
<dbReference type="RefSeq" id="WP_007502820.1">
    <property type="nucleotide sequence ID" value="NZ_AFCE01000069.1"/>
</dbReference>
<sequence length="436" mass="52305">MHIGKRIAKLRREQQLSLVDLADGHLSKSELFQIEAGHRLPKPAVLEYLAQKLDIPADHLLRYDRENPFLMKQLRQIHAELDKGCVQKAELLLKEIGETYPYISSVEQELYYLLLKNYLYIYLKEFSQAVKFFDEQIVPLVDDTIVIQRLSSTSAINLYYYVQARVFQYKHRYLESNRFFCKLLTQPLDEHQQAHVFYNMARNYYFLNEFEQAKTYGHDALPLSLKHHMWPLVTQTYILIGMIGRRLKDYETAEEFYKWVLELTELHEMVEFQTCVLNNLGNLYLDQGKYRESLAYFQKDLYLSKHINSPQLIISYCNVLEIYLALSELEEYHVLMDEAKQLCEHEEDWYRLLIIEAKRFYKSGDVKNYETLMEKCINYFSRKNMLFFILEEIKHLACHLAKQKNHAKARHYFNLLREDDAKFLQKDNMYLEPRSR</sequence>
<reference evidence="4 6" key="1">
    <citation type="journal article" date="2011" name="J. Bacteriol.">
        <title>Draft genome sequence of the thermoalkaliphilic Caldalkalibacillus thermarum strain TA2.A1.</title>
        <authorList>
            <person name="Kalamorz F."/>
            <person name="Keis S."/>
            <person name="McMillan D.G."/>
            <person name="Olsson K."/>
            <person name="Stanton J.A."/>
            <person name="Stockwell P."/>
            <person name="Black M.A."/>
            <person name="Klingeman D.M."/>
            <person name="Land M.L."/>
            <person name="Han C.S."/>
            <person name="Martin S.L."/>
            <person name="Becher S.A."/>
            <person name="Peddie C.J."/>
            <person name="Morgan H.W."/>
            <person name="Matthies D."/>
            <person name="Preiss L."/>
            <person name="Meier T."/>
            <person name="Brown S.D."/>
            <person name="Cook G.M."/>
        </authorList>
    </citation>
    <scope>NUCLEOTIDE SEQUENCE [LARGE SCALE GENOMIC DNA]</scope>
    <source>
        <strain evidence="4 6">TA2.A1</strain>
    </source>
</reference>
<dbReference type="GO" id="GO:0003677">
    <property type="term" value="F:DNA binding"/>
    <property type="evidence" value="ECO:0007669"/>
    <property type="project" value="UniProtKB-KW"/>
</dbReference>
<evidence type="ECO:0000313" key="6">
    <source>
        <dbReference type="Proteomes" id="UP000010716"/>
    </source>
</evidence>
<reference evidence="5" key="3">
    <citation type="submission" date="2021-08" db="EMBL/GenBank/DDBJ databases">
        <authorList>
            <person name="de Jong S."/>
            <person name="van den Broek M."/>
            <person name="Merkel A."/>
            <person name="de la Torre Cortes P."/>
            <person name="Kalamorz F."/>
            <person name="Cook G."/>
            <person name="van Loosdrecht M."/>
            <person name="McMillan D."/>
        </authorList>
    </citation>
    <scope>NUCLEOTIDE SEQUENCE</scope>
    <source>
        <strain evidence="5">TA2.A1</strain>
    </source>
</reference>
<dbReference type="Proteomes" id="UP000010716">
    <property type="component" value="Unassembled WGS sequence"/>
</dbReference>
<dbReference type="Pfam" id="PF13374">
    <property type="entry name" value="TPR_10"/>
    <property type="match status" value="1"/>
</dbReference>
<dbReference type="InterPro" id="IPR001387">
    <property type="entry name" value="Cro/C1-type_HTH"/>
</dbReference>
<evidence type="ECO:0000259" key="3">
    <source>
        <dbReference type="PROSITE" id="PS50943"/>
    </source>
</evidence>
<dbReference type="InterPro" id="IPR019734">
    <property type="entry name" value="TPR_rpt"/>
</dbReference>
<organism evidence="4 6">
    <name type="scientific">Caldalkalibacillus thermarum (strain TA2.A1)</name>
    <dbReference type="NCBI Taxonomy" id="986075"/>
    <lineage>
        <taxon>Bacteria</taxon>
        <taxon>Bacillati</taxon>
        <taxon>Bacillota</taxon>
        <taxon>Bacilli</taxon>
        <taxon>Bacillales</taxon>
        <taxon>Bacillaceae</taxon>
        <taxon>Caldalkalibacillus</taxon>
    </lineage>
</organism>
<feature type="domain" description="HTH cro/C1-type" evidence="3">
    <location>
        <begin position="7"/>
        <end position="60"/>
    </location>
</feature>
<evidence type="ECO:0000313" key="7">
    <source>
        <dbReference type="Proteomes" id="UP000825179"/>
    </source>
</evidence>
<dbReference type="PROSITE" id="PS50005">
    <property type="entry name" value="TPR"/>
    <property type="match status" value="2"/>
</dbReference>
<dbReference type="EMBL" id="CP082237">
    <property type="protein sequence ID" value="QZT34228.1"/>
    <property type="molecule type" value="Genomic_DNA"/>
</dbReference>
<evidence type="ECO:0000313" key="5">
    <source>
        <dbReference type="EMBL" id="QZT34228.1"/>
    </source>
</evidence>
<proteinExistence type="predicted"/>
<evidence type="ECO:0000256" key="2">
    <source>
        <dbReference type="PROSITE-ProRule" id="PRU00339"/>
    </source>
</evidence>
<dbReference type="SUPFAM" id="SSF47413">
    <property type="entry name" value="lambda repressor-like DNA-binding domains"/>
    <property type="match status" value="1"/>
</dbReference>
<reference evidence="5 7" key="2">
    <citation type="journal article" date="2020" name="Extremophiles">
        <title>Genomic analysis of Caldalkalibacillus thermarum TA2.A1 reveals aerobic alkaliphilic metabolism and evolutionary hallmarks linking alkaliphilic bacteria and plant life.</title>
        <authorList>
            <person name="de Jong S.I."/>
            <person name="van den Broek M.A."/>
            <person name="Merkel A.Y."/>
            <person name="de la Torre Cortes P."/>
            <person name="Kalamorz F."/>
            <person name="Cook G.M."/>
            <person name="van Loosdrecht M.C.M."/>
            <person name="McMillan D.G.G."/>
        </authorList>
    </citation>
    <scope>NUCLEOTIDE SEQUENCE [LARGE SCALE GENOMIC DNA]</scope>
    <source>
        <strain evidence="5 7">TA2.A1</strain>
    </source>
</reference>
<dbReference type="Gene3D" id="1.10.260.40">
    <property type="entry name" value="lambda repressor-like DNA-binding domains"/>
    <property type="match status" value="1"/>
</dbReference>
<dbReference type="AlphaFoldDB" id="F5L412"/>
<dbReference type="GO" id="GO:0003700">
    <property type="term" value="F:DNA-binding transcription factor activity"/>
    <property type="evidence" value="ECO:0007669"/>
    <property type="project" value="TreeGrafter"/>
</dbReference>
<gene>
    <name evidence="4" type="ORF">CathTA2_0524</name>
    <name evidence="5" type="ORF">HUR95_02090</name>
</gene>
<feature type="repeat" description="TPR" evidence="2">
    <location>
        <begin position="234"/>
        <end position="267"/>
    </location>
</feature>
<dbReference type="CDD" id="cd00093">
    <property type="entry name" value="HTH_XRE"/>
    <property type="match status" value="1"/>
</dbReference>
<feature type="repeat" description="TPR" evidence="2">
    <location>
        <begin position="274"/>
        <end position="307"/>
    </location>
</feature>
<dbReference type="OrthoDB" id="2966877at2"/>
<name>F5L412_CALTT</name>
<dbReference type="KEGG" id="cthu:HUR95_02090"/>
<dbReference type="Gene3D" id="1.25.40.10">
    <property type="entry name" value="Tetratricopeptide repeat domain"/>
    <property type="match status" value="1"/>
</dbReference>
<dbReference type="PROSITE" id="PS50943">
    <property type="entry name" value="HTH_CROC1"/>
    <property type="match status" value="1"/>
</dbReference>
<keyword evidence="1" id="KW-0238">DNA-binding</keyword>
<dbReference type="EMBL" id="AFCE01000069">
    <property type="protein sequence ID" value="EGL83912.1"/>
    <property type="molecule type" value="Genomic_DNA"/>
</dbReference>
<dbReference type="PANTHER" id="PTHR46797:SF1">
    <property type="entry name" value="METHYLPHOSPHONATE SYNTHASE"/>
    <property type="match status" value="1"/>
</dbReference>
<evidence type="ECO:0000256" key="1">
    <source>
        <dbReference type="ARBA" id="ARBA00023125"/>
    </source>
</evidence>
<keyword evidence="2" id="KW-0802">TPR repeat</keyword>